<dbReference type="InterPro" id="IPR002539">
    <property type="entry name" value="MaoC-like_dom"/>
</dbReference>
<name>A0A2N5CU38_9CAUL</name>
<dbReference type="AlphaFoldDB" id="A0A2N5CU38"/>
<dbReference type="Proteomes" id="UP000281192">
    <property type="component" value="Chromosome"/>
</dbReference>
<dbReference type="GO" id="GO:0005835">
    <property type="term" value="C:fatty acid synthase complex"/>
    <property type="evidence" value="ECO:0007669"/>
    <property type="project" value="InterPro"/>
</dbReference>
<dbReference type="PANTHER" id="PTHR43841">
    <property type="entry name" value="3-HYDROXYACYL-THIOESTER DEHYDRATASE HTDX-RELATED"/>
    <property type="match status" value="1"/>
</dbReference>
<dbReference type="OrthoDB" id="5522043at2"/>
<keyword evidence="5" id="KW-1185">Reference proteome</keyword>
<dbReference type="Gene3D" id="3.10.129.10">
    <property type="entry name" value="Hotdog Thioesterase"/>
    <property type="match status" value="1"/>
</dbReference>
<feature type="domain" description="MaoC-like" evidence="1">
    <location>
        <begin position="182"/>
        <end position="268"/>
    </location>
</feature>
<accession>A0A2N5CU38</accession>
<dbReference type="Proteomes" id="UP000234483">
    <property type="component" value="Unassembled WGS sequence"/>
</dbReference>
<dbReference type="RefSeq" id="WP_101713075.1">
    <property type="nucleotide sequence ID" value="NZ_CP026100.1"/>
</dbReference>
<dbReference type="GO" id="GO:0004312">
    <property type="term" value="F:fatty acid synthase activity"/>
    <property type="evidence" value="ECO:0007669"/>
    <property type="project" value="InterPro"/>
</dbReference>
<dbReference type="Pfam" id="PF01575">
    <property type="entry name" value="MaoC_dehydratas"/>
    <property type="match status" value="1"/>
</dbReference>
<evidence type="ECO:0000313" key="5">
    <source>
        <dbReference type="Proteomes" id="UP000281192"/>
    </source>
</evidence>
<dbReference type="GO" id="GO:0006633">
    <property type="term" value="P:fatty acid biosynthetic process"/>
    <property type="evidence" value="ECO:0007669"/>
    <property type="project" value="InterPro"/>
</dbReference>
<sequence>MTDMAEPVSTLALAGGALRGLLRRGGEGAFPDATLEAGAWLRREAIAAYAQACGFGPEAGVPLTFPHILAFPLQMRLMLAGDFPYPVMGLVHLSNRIRQHAPLTAGERLAITVRTGRLLAHDKGQAFSLETTARRDGQVVWEGTSVYLRRGRSGRGDPAPTVEDGPARTPIETWPLPADLGRRYARVSGDANPIHTSALGARLLGFKRAIAHGMWVKARAVAALTDGRPVGSAEVEVAFRAPVFLPGEIALLAGPQGGERQFEIKDAQGARTHLRGRLGLEPRDPSC</sequence>
<organism evidence="3 4">
    <name type="scientific">Caulobacter flavus</name>
    <dbReference type="NCBI Taxonomy" id="1679497"/>
    <lineage>
        <taxon>Bacteria</taxon>
        <taxon>Pseudomonadati</taxon>
        <taxon>Pseudomonadota</taxon>
        <taxon>Alphaproteobacteria</taxon>
        <taxon>Caulobacterales</taxon>
        <taxon>Caulobacteraceae</taxon>
        <taxon>Caulobacter</taxon>
    </lineage>
</organism>
<evidence type="ECO:0000259" key="1">
    <source>
        <dbReference type="Pfam" id="PF01575"/>
    </source>
</evidence>
<dbReference type="SUPFAM" id="SSF54637">
    <property type="entry name" value="Thioesterase/thiol ester dehydrase-isomerase"/>
    <property type="match status" value="2"/>
</dbReference>
<reference evidence="3 4" key="1">
    <citation type="submission" date="2017-12" db="EMBL/GenBank/DDBJ databases">
        <title>The genome sequence of Caulobacter flavus CGMCC1 15093.</title>
        <authorList>
            <person name="Gao J."/>
            <person name="Mao X."/>
            <person name="Sun J."/>
        </authorList>
    </citation>
    <scope>NUCLEOTIDE SEQUENCE [LARGE SCALE GENOMIC DNA]</scope>
    <source>
        <strain evidence="3 4">CGMCC1 15093</strain>
    </source>
</reference>
<dbReference type="KEGG" id="cfh:C1707_18120"/>
<dbReference type="InterPro" id="IPR003965">
    <property type="entry name" value="Fatty_acid_synthase"/>
</dbReference>
<dbReference type="PRINTS" id="PR01483">
    <property type="entry name" value="FASYNTHASE"/>
</dbReference>
<proteinExistence type="predicted"/>
<evidence type="ECO:0000313" key="2">
    <source>
        <dbReference type="EMBL" id="AYV48021.1"/>
    </source>
</evidence>
<dbReference type="PANTHER" id="PTHR43841:SF3">
    <property type="entry name" value="(3R)-HYDROXYACYL-ACP DEHYDRATASE SUBUNIT HADB"/>
    <property type="match status" value="1"/>
</dbReference>
<evidence type="ECO:0000313" key="4">
    <source>
        <dbReference type="Proteomes" id="UP000234483"/>
    </source>
</evidence>
<dbReference type="EMBL" id="PJRQ01000021">
    <property type="protein sequence ID" value="PLR16285.1"/>
    <property type="molecule type" value="Genomic_DNA"/>
</dbReference>
<evidence type="ECO:0000313" key="3">
    <source>
        <dbReference type="EMBL" id="PLR16285.1"/>
    </source>
</evidence>
<dbReference type="EMBL" id="CP026100">
    <property type="protein sequence ID" value="AYV48021.1"/>
    <property type="molecule type" value="Genomic_DNA"/>
</dbReference>
<gene>
    <name evidence="2" type="ORF">C1707_18120</name>
    <name evidence="3" type="ORF">CFHF_11095</name>
</gene>
<reference evidence="2 5" key="2">
    <citation type="submission" date="2018-01" db="EMBL/GenBank/DDBJ databases">
        <title>Complete genome sequence of Caulobacter flavus RHGG3.</title>
        <authorList>
            <person name="Yang E."/>
        </authorList>
    </citation>
    <scope>NUCLEOTIDE SEQUENCE [LARGE SCALE GENOMIC DNA]</scope>
    <source>
        <strain evidence="2 5">RHGG3</strain>
    </source>
</reference>
<protein>
    <submittedName>
        <fullName evidence="3">Protein dehydratase</fullName>
    </submittedName>
</protein>
<dbReference type="InterPro" id="IPR029069">
    <property type="entry name" value="HotDog_dom_sf"/>
</dbReference>